<dbReference type="Gene3D" id="3.20.20.140">
    <property type="entry name" value="Metal-dependent hydrolases"/>
    <property type="match status" value="1"/>
</dbReference>
<dbReference type="CDD" id="cd01299">
    <property type="entry name" value="Met_dep_hydrolase_A"/>
    <property type="match status" value="1"/>
</dbReference>
<dbReference type="InterPro" id="IPR006680">
    <property type="entry name" value="Amidohydro-rel"/>
</dbReference>
<name>A0ABP3KQZ9_9SPHN</name>
<dbReference type="EMBL" id="BAAAEM010000003">
    <property type="protein sequence ID" value="GAA0485289.1"/>
    <property type="molecule type" value="Genomic_DNA"/>
</dbReference>
<dbReference type="Pfam" id="PF01979">
    <property type="entry name" value="Amidohydro_1"/>
    <property type="match status" value="1"/>
</dbReference>
<evidence type="ECO:0000259" key="1">
    <source>
        <dbReference type="Pfam" id="PF01979"/>
    </source>
</evidence>
<evidence type="ECO:0000313" key="2">
    <source>
        <dbReference type="EMBL" id="GAA0485289.1"/>
    </source>
</evidence>
<dbReference type="Proteomes" id="UP001500713">
    <property type="component" value="Unassembled WGS sequence"/>
</dbReference>
<gene>
    <name evidence="2" type="ORF">GCM10009096_29990</name>
</gene>
<protein>
    <submittedName>
        <fullName evidence="2">Amidohydrolase family protein</fullName>
    </submittedName>
</protein>
<organism evidence="2 3">
    <name type="scientific">Parasphingorhabdus litoris</name>
    <dbReference type="NCBI Taxonomy" id="394733"/>
    <lineage>
        <taxon>Bacteria</taxon>
        <taxon>Pseudomonadati</taxon>
        <taxon>Pseudomonadota</taxon>
        <taxon>Alphaproteobacteria</taxon>
        <taxon>Sphingomonadales</taxon>
        <taxon>Sphingomonadaceae</taxon>
        <taxon>Parasphingorhabdus</taxon>
    </lineage>
</organism>
<accession>A0ABP3KQZ9</accession>
<dbReference type="PANTHER" id="PTHR43135">
    <property type="entry name" value="ALPHA-D-RIBOSE 1-METHYLPHOSPHONATE 5-TRIPHOSPHATE DIPHOSPHATASE"/>
    <property type="match status" value="1"/>
</dbReference>
<feature type="domain" description="Amidohydrolase-related" evidence="1">
    <location>
        <begin position="75"/>
        <end position="421"/>
    </location>
</feature>
<dbReference type="InterPro" id="IPR011059">
    <property type="entry name" value="Metal-dep_hydrolase_composite"/>
</dbReference>
<dbReference type="PANTHER" id="PTHR43135:SF3">
    <property type="entry name" value="ALPHA-D-RIBOSE 1-METHYLPHOSPHONATE 5-TRIPHOSPHATE DIPHOSPHATASE"/>
    <property type="match status" value="1"/>
</dbReference>
<keyword evidence="3" id="KW-1185">Reference proteome</keyword>
<dbReference type="InterPro" id="IPR032466">
    <property type="entry name" value="Metal_Hydrolase"/>
</dbReference>
<dbReference type="InterPro" id="IPR051781">
    <property type="entry name" value="Metallo-dep_Hydrolase"/>
</dbReference>
<evidence type="ECO:0000313" key="3">
    <source>
        <dbReference type="Proteomes" id="UP001500713"/>
    </source>
</evidence>
<proteinExistence type="predicted"/>
<dbReference type="SUPFAM" id="SSF51338">
    <property type="entry name" value="Composite domain of metallo-dependent hydrolases"/>
    <property type="match status" value="1"/>
</dbReference>
<reference evidence="3" key="1">
    <citation type="journal article" date="2019" name="Int. J. Syst. Evol. Microbiol.">
        <title>The Global Catalogue of Microorganisms (GCM) 10K type strain sequencing project: providing services to taxonomists for standard genome sequencing and annotation.</title>
        <authorList>
            <consortium name="The Broad Institute Genomics Platform"/>
            <consortium name="The Broad Institute Genome Sequencing Center for Infectious Disease"/>
            <person name="Wu L."/>
            <person name="Ma J."/>
        </authorList>
    </citation>
    <scope>NUCLEOTIDE SEQUENCE [LARGE SCALE GENOMIC DNA]</scope>
    <source>
        <strain evidence="3">JCM 14162</strain>
    </source>
</reference>
<dbReference type="Gene3D" id="2.30.40.10">
    <property type="entry name" value="Urease, subunit C, domain 1"/>
    <property type="match status" value="1"/>
</dbReference>
<sequence length="423" mass="43612">MALCIAAPVLAADEQAMDPVTIIKVGNLIADPGKGASGPATITVVGGKIIDVSDGNTAPSAPEEHVTIIDMSNKTVMPGMIDLHVHLTGDPGGDFWKRATEPTEWGVVVGAKNALLTAKAGFTTVREAGSSQYSAFSLRKGTAQGLIPGPRIIAAGPALAIVGGHGDTTGFTEEINDTLASGYSCTGAVECAEKVRKASRAGSDIIKITATGGVLSQQGRGLEAHFTNSEMEAIADTAHSLGLKVMAHAHGARGIEAAARAGIDTIDHGTFADEPALKAMKANGTALVPTLMAFQGVSEGLGKGVYTPIVENKIRETLGRVGKAVAMAKEMGVPVAFGTDAGVFDHGRNAEEFALMVRHGLTPREAVISATTLAAEVLGMEGQIGRIADGYSADLIAFDGNPLEDVTVLEDIDWVMVRGRIID</sequence>
<comment type="caution">
    <text evidence="2">The sequence shown here is derived from an EMBL/GenBank/DDBJ whole genome shotgun (WGS) entry which is preliminary data.</text>
</comment>
<dbReference type="InterPro" id="IPR057744">
    <property type="entry name" value="OTAase-like"/>
</dbReference>
<dbReference type="SUPFAM" id="SSF51556">
    <property type="entry name" value="Metallo-dependent hydrolases"/>
    <property type="match status" value="1"/>
</dbReference>